<feature type="compositionally biased region" description="Acidic residues" evidence="1">
    <location>
        <begin position="205"/>
        <end position="235"/>
    </location>
</feature>
<evidence type="ECO:0000313" key="3">
    <source>
        <dbReference type="Proteomes" id="UP000261620"/>
    </source>
</evidence>
<dbReference type="Gene3D" id="3.30.70.330">
    <property type="match status" value="2"/>
</dbReference>
<dbReference type="InterPro" id="IPR035979">
    <property type="entry name" value="RBD_domain_sf"/>
</dbReference>
<dbReference type="OMA" id="QWMIKIQ"/>
<feature type="region of interest" description="Disordered" evidence="1">
    <location>
        <begin position="162"/>
        <end position="262"/>
    </location>
</feature>
<name>A0A3Q3W9V0_MOLML</name>
<protein>
    <recommendedName>
        <fullName evidence="4">RRM domain-containing protein</fullName>
    </recommendedName>
</protein>
<organism evidence="2 3">
    <name type="scientific">Mola mola</name>
    <name type="common">Ocean sunfish</name>
    <name type="synonym">Tetraodon mola</name>
    <dbReference type="NCBI Taxonomy" id="94237"/>
    <lineage>
        <taxon>Eukaryota</taxon>
        <taxon>Metazoa</taxon>
        <taxon>Chordata</taxon>
        <taxon>Craniata</taxon>
        <taxon>Vertebrata</taxon>
        <taxon>Euteleostomi</taxon>
        <taxon>Actinopterygii</taxon>
        <taxon>Neopterygii</taxon>
        <taxon>Teleostei</taxon>
        <taxon>Neoteleostei</taxon>
        <taxon>Acanthomorphata</taxon>
        <taxon>Eupercaria</taxon>
        <taxon>Tetraodontiformes</taxon>
        <taxon>Molidae</taxon>
        <taxon>Mola</taxon>
    </lineage>
</organism>
<dbReference type="Proteomes" id="UP000261620">
    <property type="component" value="Unplaced"/>
</dbReference>
<feature type="compositionally biased region" description="Acidic residues" evidence="1">
    <location>
        <begin position="181"/>
        <end position="192"/>
    </location>
</feature>
<dbReference type="GO" id="GO:0003676">
    <property type="term" value="F:nucleic acid binding"/>
    <property type="evidence" value="ECO:0007669"/>
    <property type="project" value="InterPro"/>
</dbReference>
<reference evidence="2" key="1">
    <citation type="submission" date="2025-08" db="UniProtKB">
        <authorList>
            <consortium name="Ensembl"/>
        </authorList>
    </citation>
    <scope>IDENTIFICATION</scope>
</reference>
<dbReference type="SUPFAM" id="SSF54928">
    <property type="entry name" value="RNA-binding domain, RBD"/>
    <property type="match status" value="2"/>
</dbReference>
<dbReference type="Ensembl" id="ENSMMOT00000005525.1">
    <property type="protein sequence ID" value="ENSMMOP00000005429.1"/>
    <property type="gene ID" value="ENSMMOG00000004295.1"/>
</dbReference>
<keyword evidence="3" id="KW-1185">Reference proteome</keyword>
<dbReference type="STRING" id="94237.ENSMMOP00000005429"/>
<evidence type="ECO:0000256" key="1">
    <source>
        <dbReference type="SAM" id="MobiDB-lite"/>
    </source>
</evidence>
<sequence length="282" mass="32671">DRKPLSNKTLFAFSEPFGCLREHLVLKNKAFLEMSSHEEAVDMVNYYKQNPASLYGKPISFYLSKTLLVIERFLSRPQKDEEVKGQRSQVVFFSNLPREDEKKKELLTIARRFGVVEKHIFLTDQLGTPEDAEMLVKYYSMNPLTIKGRLIRLNICTKYKTLETTSSSKSSSSSRSREERREEEEKEEEEEEKEKPKSEDKPSGEEEEEVSGVMDGEDGVEEEDEGKEEQAAEGDAEGREPEGALSVEETAEESKDVPQEEVRTWKQWMIKIQLFFFLNDKK</sequence>
<dbReference type="AlphaFoldDB" id="A0A3Q3W9V0"/>
<dbReference type="PANTHER" id="PTHR15592">
    <property type="entry name" value="MATRIN 3/NUCLEAR PROTEIN 220-RELATED"/>
    <property type="match status" value="1"/>
</dbReference>
<evidence type="ECO:0008006" key="4">
    <source>
        <dbReference type="Google" id="ProtNLM"/>
    </source>
</evidence>
<proteinExistence type="predicted"/>
<feature type="compositionally biased region" description="Basic and acidic residues" evidence="1">
    <location>
        <begin position="252"/>
        <end position="262"/>
    </location>
</feature>
<evidence type="ECO:0000313" key="2">
    <source>
        <dbReference type="Ensembl" id="ENSMMOP00000005429.1"/>
    </source>
</evidence>
<accession>A0A3Q3W9V0</accession>
<feature type="compositionally biased region" description="Basic and acidic residues" evidence="1">
    <location>
        <begin position="193"/>
        <end position="204"/>
    </location>
</feature>
<dbReference type="InterPro" id="IPR012677">
    <property type="entry name" value="Nucleotide-bd_a/b_plait_sf"/>
</dbReference>
<reference evidence="2" key="2">
    <citation type="submission" date="2025-09" db="UniProtKB">
        <authorList>
            <consortium name="Ensembl"/>
        </authorList>
    </citation>
    <scope>IDENTIFICATION</scope>
</reference>